<evidence type="ECO:0000313" key="2">
    <source>
        <dbReference type="EMBL" id="OGD16068.1"/>
    </source>
</evidence>
<dbReference type="EMBL" id="MEYH01000041">
    <property type="protein sequence ID" value="OGD16068.1"/>
    <property type="molecule type" value="Genomic_DNA"/>
</dbReference>
<reference evidence="2 3" key="1">
    <citation type="journal article" date="2016" name="Nat. Commun.">
        <title>Thousands of microbial genomes shed light on interconnected biogeochemical processes in an aquifer system.</title>
        <authorList>
            <person name="Anantharaman K."/>
            <person name="Brown C.T."/>
            <person name="Hug L.A."/>
            <person name="Sharon I."/>
            <person name="Castelle C.J."/>
            <person name="Probst A.J."/>
            <person name="Thomas B.C."/>
            <person name="Singh A."/>
            <person name="Wilkins M.J."/>
            <person name="Karaoz U."/>
            <person name="Brodie E.L."/>
            <person name="Williams K.H."/>
            <person name="Hubbard S.S."/>
            <person name="Banfield J.F."/>
        </authorList>
    </citation>
    <scope>NUCLEOTIDE SEQUENCE [LARGE SCALE GENOMIC DNA]</scope>
</reference>
<comment type="caution">
    <text evidence="2">The sequence shown here is derived from an EMBL/GenBank/DDBJ whole genome shotgun (WGS) entry which is preliminary data.</text>
</comment>
<organism evidence="2 3">
    <name type="scientific">Candidatus Sediminicultor quintus</name>
    <dbReference type="NCBI Taxonomy" id="1797291"/>
    <lineage>
        <taxon>Bacteria</taxon>
        <taxon>Pseudomonadati</taxon>
        <taxon>Atribacterota</taxon>
        <taxon>Candidatus Phoenicimicrobiia</taxon>
        <taxon>Candidatus Pheonicimicrobiales</taxon>
        <taxon>Candidatus Phoenicimicrobiaceae</taxon>
        <taxon>Candidatus Sediminicultor</taxon>
    </lineage>
</organism>
<protein>
    <submittedName>
        <fullName evidence="2">Transposase</fullName>
    </submittedName>
</protein>
<dbReference type="InterPro" id="IPR050900">
    <property type="entry name" value="Transposase_IS3/IS150/IS904"/>
</dbReference>
<dbReference type="InterPro" id="IPR012337">
    <property type="entry name" value="RNaseH-like_sf"/>
</dbReference>
<sequence>MESFYRTLKVELIYQKTYQTRREAQRDIFEYIEIFYNRERLHSSLGYCSPEEYEKLMLMKVS</sequence>
<name>A0A1F5ACG4_9BACT</name>
<feature type="domain" description="Integrase catalytic" evidence="1">
    <location>
        <begin position="2"/>
        <end position="55"/>
    </location>
</feature>
<dbReference type="SUPFAM" id="SSF53098">
    <property type="entry name" value="Ribonuclease H-like"/>
    <property type="match status" value="1"/>
</dbReference>
<dbReference type="PANTHER" id="PTHR46889">
    <property type="entry name" value="TRANSPOSASE INSF FOR INSERTION SEQUENCE IS3B-RELATED"/>
    <property type="match status" value="1"/>
</dbReference>
<dbReference type="Proteomes" id="UP000177701">
    <property type="component" value="Unassembled WGS sequence"/>
</dbReference>
<dbReference type="Pfam" id="PF13333">
    <property type="entry name" value="rve_2"/>
    <property type="match status" value="1"/>
</dbReference>
<accession>A0A1F5ACG4</accession>
<dbReference type="GO" id="GO:0015074">
    <property type="term" value="P:DNA integration"/>
    <property type="evidence" value="ECO:0007669"/>
    <property type="project" value="InterPro"/>
</dbReference>
<dbReference type="AlphaFoldDB" id="A0A1F5ACG4"/>
<evidence type="ECO:0000259" key="1">
    <source>
        <dbReference type="Pfam" id="PF13333"/>
    </source>
</evidence>
<gene>
    <name evidence="2" type="ORF">A2V47_07715</name>
</gene>
<dbReference type="STRING" id="1797291.A2V47_07715"/>
<evidence type="ECO:0000313" key="3">
    <source>
        <dbReference type="Proteomes" id="UP000177701"/>
    </source>
</evidence>
<dbReference type="InterPro" id="IPR001584">
    <property type="entry name" value="Integrase_cat-core"/>
</dbReference>
<proteinExistence type="predicted"/>